<dbReference type="GO" id="GO:0008836">
    <property type="term" value="F:diaminopimelate decarboxylase activity"/>
    <property type="evidence" value="ECO:0007669"/>
    <property type="project" value="UniProtKB-EC"/>
</dbReference>
<keyword evidence="2" id="KW-0663">Pyridoxal phosphate</keyword>
<keyword evidence="5" id="KW-1185">Reference proteome</keyword>
<dbReference type="Gene3D" id="2.40.37.10">
    <property type="entry name" value="Lyase, Ornithine Decarboxylase, Chain A, domain 1"/>
    <property type="match status" value="1"/>
</dbReference>
<dbReference type="GO" id="GO:0009089">
    <property type="term" value="P:lysine biosynthetic process via diaminopimelate"/>
    <property type="evidence" value="ECO:0007669"/>
    <property type="project" value="TreeGrafter"/>
</dbReference>
<comment type="cofactor">
    <cofactor evidence="1">
        <name>pyridoxal 5'-phosphate</name>
        <dbReference type="ChEBI" id="CHEBI:597326"/>
    </cofactor>
</comment>
<evidence type="ECO:0000259" key="3">
    <source>
        <dbReference type="Pfam" id="PF02784"/>
    </source>
</evidence>
<dbReference type="InterPro" id="IPR042152">
    <property type="entry name" value="Y4yA-like"/>
</dbReference>
<evidence type="ECO:0000313" key="4">
    <source>
        <dbReference type="EMBL" id="TWT53788.1"/>
    </source>
</evidence>
<dbReference type="CDD" id="cd06842">
    <property type="entry name" value="PLPDE_III_Y4yA_like"/>
    <property type="match status" value="1"/>
</dbReference>
<organism evidence="4 5">
    <name type="scientific">Rubripirellula amarantea</name>
    <dbReference type="NCBI Taxonomy" id="2527999"/>
    <lineage>
        <taxon>Bacteria</taxon>
        <taxon>Pseudomonadati</taxon>
        <taxon>Planctomycetota</taxon>
        <taxon>Planctomycetia</taxon>
        <taxon>Pirellulales</taxon>
        <taxon>Pirellulaceae</taxon>
        <taxon>Rubripirellula</taxon>
    </lineage>
</organism>
<reference evidence="4 5" key="1">
    <citation type="submission" date="2019-02" db="EMBL/GenBank/DDBJ databases">
        <title>Deep-cultivation of Planctomycetes and their phenomic and genomic characterization uncovers novel biology.</title>
        <authorList>
            <person name="Wiegand S."/>
            <person name="Jogler M."/>
            <person name="Boedeker C."/>
            <person name="Pinto D."/>
            <person name="Vollmers J."/>
            <person name="Rivas-Marin E."/>
            <person name="Kohn T."/>
            <person name="Peeters S.H."/>
            <person name="Heuer A."/>
            <person name="Rast P."/>
            <person name="Oberbeckmann S."/>
            <person name="Bunk B."/>
            <person name="Jeske O."/>
            <person name="Meyerdierks A."/>
            <person name="Storesund J.E."/>
            <person name="Kallscheuer N."/>
            <person name="Luecker S."/>
            <person name="Lage O.M."/>
            <person name="Pohl T."/>
            <person name="Merkel B.J."/>
            <person name="Hornburger P."/>
            <person name="Mueller R.-W."/>
            <person name="Bruemmer F."/>
            <person name="Labrenz M."/>
            <person name="Spormann A.M."/>
            <person name="Op Den Camp H."/>
            <person name="Overmann J."/>
            <person name="Amann R."/>
            <person name="Jetten M.S.M."/>
            <person name="Mascher T."/>
            <person name="Medema M.H."/>
            <person name="Devos D.P."/>
            <person name="Kaster A.-K."/>
            <person name="Ovreas L."/>
            <person name="Rohde M."/>
            <person name="Galperin M.Y."/>
            <person name="Jogler C."/>
        </authorList>
    </citation>
    <scope>NUCLEOTIDE SEQUENCE [LARGE SCALE GENOMIC DNA]</scope>
    <source>
        <strain evidence="4 5">Pla22</strain>
    </source>
</reference>
<dbReference type="EC" id="4.1.1.20" evidence="4"/>
<evidence type="ECO:0000313" key="5">
    <source>
        <dbReference type="Proteomes" id="UP000316598"/>
    </source>
</evidence>
<sequence>MNLVRISSEPNHNTTVANLMNHALPSDPTFHDIRRHCHGEVPLVGRLEPWMEQLLRHPRLPELVAEHGSPLNVISSNPMRDNVQELNEIAASRGLDFRVFFARKSNKCLHFVDTANALNIGVDVASENELRQSFDRGTDSSSLICTAAIKDESLLRLCLDKNVCVAIDNRDELEVTGELARSSGHTAKIALRLGGFVHQRQKLPTRFGFDVERDIDLASQLSDYPVRVEGIHFHLDGYDADQRVSGIVAAMDWVKALRSHGHLPTFIDMGGGFPISYLNDGENWERFWDELRSALRGQREPLTYRGHGLGLVNFKDDVIGKPNSYPYFQSLTRADWLKKILDTRINGETISKLLKDSNLQLRCEPGRSLMDGCGLTLARVEYRKQNADGEWLVGLSMNRTQCRTSSDDFLVDPILIPSGGKRDPITGYLVGSYCTESELLTLRKLHFPSGVRRGDLVAFPNTAGYLMHFLESRSHQFPLAENLTFEQCTEYFSR</sequence>
<dbReference type="InterPro" id="IPR009006">
    <property type="entry name" value="Ala_racemase/Decarboxylase_C"/>
</dbReference>
<evidence type="ECO:0000256" key="1">
    <source>
        <dbReference type="ARBA" id="ARBA00001933"/>
    </source>
</evidence>
<dbReference type="PANTHER" id="PTHR43727">
    <property type="entry name" value="DIAMINOPIMELATE DECARBOXYLASE"/>
    <property type="match status" value="1"/>
</dbReference>
<dbReference type="Gene3D" id="3.20.20.10">
    <property type="entry name" value="Alanine racemase"/>
    <property type="match status" value="1"/>
</dbReference>
<protein>
    <submittedName>
        <fullName evidence="4">Diaminopimelate decarboxylase</fullName>
        <ecNumber evidence="4">4.1.1.20</ecNumber>
    </submittedName>
</protein>
<name>A0A5C5WTB3_9BACT</name>
<comment type="caution">
    <text evidence="4">The sequence shown here is derived from an EMBL/GenBank/DDBJ whole genome shotgun (WGS) entry which is preliminary data.</text>
</comment>
<accession>A0A5C5WTB3</accession>
<gene>
    <name evidence="4" type="primary">lysA_1</name>
    <name evidence="4" type="ORF">Pla22_14210</name>
</gene>
<evidence type="ECO:0000256" key="2">
    <source>
        <dbReference type="ARBA" id="ARBA00022898"/>
    </source>
</evidence>
<dbReference type="EMBL" id="SJPI01000001">
    <property type="protein sequence ID" value="TWT53788.1"/>
    <property type="molecule type" value="Genomic_DNA"/>
</dbReference>
<dbReference type="InterPro" id="IPR029066">
    <property type="entry name" value="PLP-binding_barrel"/>
</dbReference>
<dbReference type="Proteomes" id="UP000316598">
    <property type="component" value="Unassembled WGS sequence"/>
</dbReference>
<dbReference type="InterPro" id="IPR022644">
    <property type="entry name" value="De-COase2_N"/>
</dbReference>
<feature type="domain" description="Orn/DAP/Arg decarboxylase 2 N-terminal" evidence="3">
    <location>
        <begin position="96"/>
        <end position="285"/>
    </location>
</feature>
<dbReference type="SUPFAM" id="SSF50621">
    <property type="entry name" value="Alanine racemase C-terminal domain-like"/>
    <property type="match status" value="1"/>
</dbReference>
<dbReference type="Pfam" id="PF02784">
    <property type="entry name" value="Orn_Arg_deC_N"/>
    <property type="match status" value="1"/>
</dbReference>
<proteinExistence type="predicted"/>
<dbReference type="AlphaFoldDB" id="A0A5C5WTB3"/>
<keyword evidence="4" id="KW-0456">Lyase</keyword>
<dbReference type="SUPFAM" id="SSF51419">
    <property type="entry name" value="PLP-binding barrel"/>
    <property type="match status" value="1"/>
</dbReference>
<dbReference type="PANTHER" id="PTHR43727:SF2">
    <property type="entry name" value="GROUP IV DECARBOXYLASE"/>
    <property type="match status" value="1"/>
</dbReference>